<feature type="transmembrane region" description="Helical" evidence="5">
    <location>
        <begin position="305"/>
        <end position="326"/>
    </location>
</feature>
<dbReference type="EMBL" id="LCCA01000045">
    <property type="protein sequence ID" value="KKS20708.1"/>
    <property type="molecule type" value="Genomic_DNA"/>
</dbReference>
<keyword evidence="3 5" id="KW-1133">Transmembrane helix</keyword>
<dbReference type="Gene3D" id="1.10.357.140">
    <property type="entry name" value="UbiA prenyltransferase"/>
    <property type="match status" value="1"/>
</dbReference>
<dbReference type="NCBIfam" id="NF008978">
    <property type="entry name" value="PRK12324.1-4"/>
    <property type="match status" value="1"/>
</dbReference>
<evidence type="ECO:0000256" key="3">
    <source>
        <dbReference type="ARBA" id="ARBA00022989"/>
    </source>
</evidence>
<evidence type="ECO:0000256" key="4">
    <source>
        <dbReference type="ARBA" id="ARBA00023136"/>
    </source>
</evidence>
<comment type="caution">
    <text evidence="6">The sequence shown here is derived from an EMBL/GenBank/DDBJ whole genome shotgun (WGS) entry which is preliminary data.</text>
</comment>
<feature type="transmembrane region" description="Helical" evidence="5">
    <location>
        <begin position="222"/>
        <end position="245"/>
    </location>
</feature>
<feature type="transmembrane region" description="Helical" evidence="5">
    <location>
        <begin position="99"/>
        <end position="117"/>
    </location>
</feature>
<evidence type="ECO:0000313" key="6">
    <source>
        <dbReference type="EMBL" id="KKS20708.1"/>
    </source>
</evidence>
<dbReference type="CDD" id="cd13963">
    <property type="entry name" value="PT_UbiA_2"/>
    <property type="match status" value="1"/>
</dbReference>
<accession>A0A0G1A5X8</accession>
<dbReference type="GO" id="GO:0016765">
    <property type="term" value="F:transferase activity, transferring alkyl or aryl (other than methyl) groups"/>
    <property type="evidence" value="ECO:0007669"/>
    <property type="project" value="InterPro"/>
</dbReference>
<evidence type="ECO:0000256" key="5">
    <source>
        <dbReference type="SAM" id="Phobius"/>
    </source>
</evidence>
<keyword evidence="4 5" id="KW-0472">Membrane</keyword>
<feature type="transmembrane region" description="Helical" evidence="5">
    <location>
        <begin position="6"/>
        <end position="21"/>
    </location>
</feature>
<keyword evidence="6" id="KW-0808">Transferase</keyword>
<proteinExistence type="predicted"/>
<evidence type="ECO:0000313" key="7">
    <source>
        <dbReference type="Proteomes" id="UP000034920"/>
    </source>
</evidence>
<feature type="transmembrane region" description="Helical" evidence="5">
    <location>
        <begin position="172"/>
        <end position="190"/>
    </location>
</feature>
<comment type="subcellular location">
    <subcellularLocation>
        <location evidence="1">Membrane</location>
        <topology evidence="1">Multi-pass membrane protein</topology>
    </subcellularLocation>
</comment>
<feature type="transmembrane region" description="Helical" evidence="5">
    <location>
        <begin position="33"/>
        <end position="52"/>
    </location>
</feature>
<dbReference type="Proteomes" id="UP000034920">
    <property type="component" value="Unassembled WGS sequence"/>
</dbReference>
<evidence type="ECO:0000256" key="1">
    <source>
        <dbReference type="ARBA" id="ARBA00004141"/>
    </source>
</evidence>
<keyword evidence="6" id="KW-0328">Glycosyltransferase</keyword>
<gene>
    <name evidence="6" type="ORF">UU80_C0045G0002</name>
</gene>
<name>A0A0G1A5X8_UNCKA</name>
<reference evidence="6 7" key="1">
    <citation type="journal article" date="2015" name="Nature">
        <title>rRNA introns, odd ribosomes, and small enigmatic genomes across a large radiation of phyla.</title>
        <authorList>
            <person name="Brown C.T."/>
            <person name="Hug L.A."/>
            <person name="Thomas B.C."/>
            <person name="Sharon I."/>
            <person name="Castelle C.J."/>
            <person name="Singh A."/>
            <person name="Wilkins M.J."/>
            <person name="Williams K.H."/>
            <person name="Banfield J.F."/>
        </authorList>
    </citation>
    <scope>NUCLEOTIDE SEQUENCE [LARGE SCALE GENOMIC DNA]</scope>
</reference>
<dbReference type="InterPro" id="IPR044878">
    <property type="entry name" value="UbiA_sf"/>
</dbReference>
<protein>
    <submittedName>
        <fullName evidence="6">Phosphoribose diphosphate:decaprenyl-phosphate phosphoribosyltransferase</fullName>
    </submittedName>
</protein>
<sequence length="327" mass="36620">MQIYGFAFIILVMINFIYQLLRTARPRQWLKNFSVFAAPVFSGSLFDPDILIPSVQAFFIFSMVSSGAYFVNDIIDVAKDRTHPIKKNRPIASGKISETTAWLVAFILIIGSVILAALYVGSYFTLAIIFYILLQIFYSLYLRNVIILDSLAVATGFVIRVFAGGFAALTSLSSWLILATIGLSLLLAFGKRRSEKTILRRHLKSDQEGDTRKTLRHYPDNLLDSMISMSSTFAIITYSLFAFQVSPQGVSPGLSVVLPSILKSPKWMMLTIPLVIYGVARYLYVIYEREDAESPERVLLGDKPLLLTVVLWSLTILFIVYGIPVLG</sequence>
<dbReference type="Pfam" id="PF01040">
    <property type="entry name" value="UbiA"/>
    <property type="match status" value="1"/>
</dbReference>
<dbReference type="AlphaFoldDB" id="A0A0G1A5X8"/>
<feature type="transmembrane region" description="Helical" evidence="5">
    <location>
        <begin position="146"/>
        <end position="166"/>
    </location>
</feature>
<dbReference type="InterPro" id="IPR000537">
    <property type="entry name" value="UbiA_prenyltransferase"/>
</dbReference>
<organism evidence="6 7">
    <name type="scientific">candidate division WWE3 bacterium GW2011_GWA1_41_8</name>
    <dbReference type="NCBI Taxonomy" id="1619103"/>
    <lineage>
        <taxon>Bacteria</taxon>
        <taxon>Katanobacteria</taxon>
    </lineage>
</organism>
<evidence type="ECO:0000256" key="2">
    <source>
        <dbReference type="ARBA" id="ARBA00022692"/>
    </source>
</evidence>
<feature type="transmembrane region" description="Helical" evidence="5">
    <location>
        <begin position="265"/>
        <end position="284"/>
    </location>
</feature>
<dbReference type="GO" id="GO:0016020">
    <property type="term" value="C:membrane"/>
    <property type="evidence" value="ECO:0007669"/>
    <property type="project" value="UniProtKB-SubCell"/>
</dbReference>
<keyword evidence="2 5" id="KW-0812">Transmembrane</keyword>
<dbReference type="GO" id="GO:0016757">
    <property type="term" value="F:glycosyltransferase activity"/>
    <property type="evidence" value="ECO:0007669"/>
    <property type="project" value="UniProtKB-KW"/>
</dbReference>
<dbReference type="STRING" id="1619103.UU80_C0045G0002"/>